<evidence type="ECO:0000256" key="2">
    <source>
        <dbReference type="ARBA" id="ARBA00022741"/>
    </source>
</evidence>
<dbReference type="GO" id="GO:0140662">
    <property type="term" value="F:ATP-dependent protein folding chaperone"/>
    <property type="evidence" value="ECO:0007669"/>
    <property type="project" value="InterPro"/>
</dbReference>
<accession>A0AAV2BK32</accession>
<dbReference type="InterPro" id="IPR013126">
    <property type="entry name" value="Hsp_70_fam"/>
</dbReference>
<keyword evidence="2" id="KW-0547">Nucleotide-binding</keyword>
<dbReference type="AlphaFoldDB" id="A0AAV2BK32"/>
<gene>
    <name evidence="4" type="ORF">LARSCL_LOCUS19643</name>
</gene>
<evidence type="ECO:0000313" key="4">
    <source>
        <dbReference type="EMBL" id="CAL1296136.1"/>
    </source>
</evidence>
<evidence type="ECO:0000313" key="5">
    <source>
        <dbReference type="Proteomes" id="UP001497382"/>
    </source>
</evidence>
<name>A0AAV2BK32_9ARAC</name>
<sequence>MFFELFGINDVRTKEAYNSICHSSCQEVKAPFANALAYVHNQKETSDQNELIFNLDDGTCDVSIATIDNEIFEVKSAAGDTHLSVVKILITNG</sequence>
<dbReference type="Pfam" id="PF00012">
    <property type="entry name" value="HSP70"/>
    <property type="match status" value="1"/>
</dbReference>
<keyword evidence="3" id="KW-0067">ATP-binding</keyword>
<dbReference type="EMBL" id="CAXIEN010000389">
    <property type="protein sequence ID" value="CAL1296136.1"/>
    <property type="molecule type" value="Genomic_DNA"/>
</dbReference>
<keyword evidence="5" id="KW-1185">Reference proteome</keyword>
<evidence type="ECO:0000256" key="1">
    <source>
        <dbReference type="ARBA" id="ARBA00007381"/>
    </source>
</evidence>
<organism evidence="4 5">
    <name type="scientific">Larinioides sclopetarius</name>
    <dbReference type="NCBI Taxonomy" id="280406"/>
    <lineage>
        <taxon>Eukaryota</taxon>
        <taxon>Metazoa</taxon>
        <taxon>Ecdysozoa</taxon>
        <taxon>Arthropoda</taxon>
        <taxon>Chelicerata</taxon>
        <taxon>Arachnida</taxon>
        <taxon>Araneae</taxon>
        <taxon>Araneomorphae</taxon>
        <taxon>Entelegynae</taxon>
        <taxon>Araneoidea</taxon>
        <taxon>Araneidae</taxon>
        <taxon>Larinioides</taxon>
    </lineage>
</organism>
<proteinExistence type="inferred from homology"/>
<dbReference type="Proteomes" id="UP001497382">
    <property type="component" value="Unassembled WGS sequence"/>
</dbReference>
<dbReference type="Gene3D" id="3.30.420.40">
    <property type="match status" value="2"/>
</dbReference>
<protein>
    <submittedName>
        <fullName evidence="4">Uncharacterized protein</fullName>
    </submittedName>
</protein>
<dbReference type="GO" id="GO:0005524">
    <property type="term" value="F:ATP binding"/>
    <property type="evidence" value="ECO:0007669"/>
    <property type="project" value="UniProtKB-KW"/>
</dbReference>
<reference evidence="4 5" key="1">
    <citation type="submission" date="2024-04" db="EMBL/GenBank/DDBJ databases">
        <authorList>
            <person name="Rising A."/>
            <person name="Reimegard J."/>
            <person name="Sonavane S."/>
            <person name="Akerstrom W."/>
            <person name="Nylinder S."/>
            <person name="Hedman E."/>
            <person name="Kallberg Y."/>
        </authorList>
    </citation>
    <scope>NUCLEOTIDE SEQUENCE [LARGE SCALE GENOMIC DNA]</scope>
</reference>
<evidence type="ECO:0000256" key="3">
    <source>
        <dbReference type="ARBA" id="ARBA00022840"/>
    </source>
</evidence>
<comment type="similarity">
    <text evidence="1">Belongs to the heat shock protein 70 family.</text>
</comment>
<comment type="caution">
    <text evidence="4">The sequence shown here is derived from an EMBL/GenBank/DDBJ whole genome shotgun (WGS) entry which is preliminary data.</text>
</comment>